<feature type="domain" description="CYTH" evidence="1">
    <location>
        <begin position="11"/>
        <end position="208"/>
    </location>
</feature>
<dbReference type="InterPro" id="IPR007899">
    <property type="entry name" value="CHAD_dom"/>
</dbReference>
<dbReference type="PROSITE" id="PS51708">
    <property type="entry name" value="CHAD"/>
    <property type="match status" value="1"/>
</dbReference>
<dbReference type="InterPro" id="IPR038186">
    <property type="entry name" value="CHAD_dom_sf"/>
</dbReference>
<dbReference type="InterPro" id="IPR033469">
    <property type="entry name" value="CYTH-like_dom_sf"/>
</dbReference>
<evidence type="ECO:0000313" key="3">
    <source>
        <dbReference type="EMBL" id="SHG90846.1"/>
    </source>
</evidence>
<dbReference type="SMART" id="SM01118">
    <property type="entry name" value="CYTH"/>
    <property type="match status" value="1"/>
</dbReference>
<sequence>MSMDSETAAAPTEIELKFTIDPTDLAVFRNLAFLTDLPSKRSSLSATYFDTEDQALRRAGYALRLRRSADGTIQTLKGASEGAAGLFSRSERECAVPGDTLDDAMLAAALPVDVRAATAGRLAPLFTVDVERTEWRVAVPGAVIAVSVDQGAIQAGDHQAPISEVEFELRSGTVEAVFALAGSAVENVALHLQPLGKSERGYQLLGAYAPRPRSVASAITSPTLAAAIRPIMAELIEGIALERAAVLATGDPEAVHRLRVLLRRLRCLLEVAAETISGAKLGTSARTIRRAFRRLGTVRDLDILTAAVPQNAESADGAMSVIAADRQHAFAKVRRLLGSRGFAVAMLDLLSFSTIDRSADEPQADNEATLDEELRRVLTRRWHSVRQSRRPSKLSVRARHHLRIDVKTFRYTTDFFGELFLEAKAAKRRQRSDDAVRDLQTSLGKLNDRRNVERLARDHLGDPVTTALGLTASAPDESDLRGADKAFKRLMGGKPFWA</sequence>
<evidence type="ECO:0000259" key="1">
    <source>
        <dbReference type="PROSITE" id="PS51707"/>
    </source>
</evidence>
<proteinExistence type="predicted"/>
<dbReference type="Pfam" id="PF05235">
    <property type="entry name" value="CHAD"/>
    <property type="match status" value="1"/>
</dbReference>
<dbReference type="GO" id="GO:0046872">
    <property type="term" value="F:metal ion binding"/>
    <property type="evidence" value="ECO:0007669"/>
    <property type="project" value="TreeGrafter"/>
</dbReference>
<dbReference type="EMBL" id="FQUP01000009">
    <property type="protein sequence ID" value="SHG90846.1"/>
    <property type="molecule type" value="Genomic_DNA"/>
</dbReference>
<dbReference type="SMART" id="SM00880">
    <property type="entry name" value="CHAD"/>
    <property type="match status" value="1"/>
</dbReference>
<dbReference type="PANTHER" id="PTHR39569:SF1">
    <property type="entry name" value="INORGANIC TRIPHOSPHATASE"/>
    <property type="match status" value="1"/>
</dbReference>
<dbReference type="CDD" id="cd07756">
    <property type="entry name" value="CYTH-like_Pase_CHAD"/>
    <property type="match status" value="1"/>
</dbReference>
<reference evidence="3 4" key="1">
    <citation type="submission" date="2016-11" db="EMBL/GenBank/DDBJ databases">
        <authorList>
            <person name="Jaros S."/>
            <person name="Januszkiewicz K."/>
            <person name="Wedrychowicz H."/>
        </authorList>
    </citation>
    <scope>NUCLEOTIDE SEQUENCE [LARGE SCALE GENOMIC DNA]</scope>
    <source>
        <strain evidence="3 4">DSM 19436</strain>
    </source>
</reference>
<keyword evidence="4" id="KW-1185">Reference proteome</keyword>
<dbReference type="Gene3D" id="2.40.320.10">
    <property type="entry name" value="Hypothetical Protein Pfu-838710-001"/>
    <property type="match status" value="1"/>
</dbReference>
<dbReference type="STRING" id="1122133.SAMN02745157_5048"/>
<gene>
    <name evidence="3" type="ORF">SAMN02745157_5048</name>
</gene>
<accession>A0A1M5NMS6</accession>
<organism evidence="3 4">
    <name type="scientific">Kaistia soli DSM 19436</name>
    <dbReference type="NCBI Taxonomy" id="1122133"/>
    <lineage>
        <taxon>Bacteria</taxon>
        <taxon>Pseudomonadati</taxon>
        <taxon>Pseudomonadota</taxon>
        <taxon>Alphaproteobacteria</taxon>
        <taxon>Hyphomicrobiales</taxon>
        <taxon>Kaistiaceae</taxon>
        <taxon>Kaistia</taxon>
    </lineage>
</organism>
<dbReference type="InterPro" id="IPR023577">
    <property type="entry name" value="CYTH_domain"/>
</dbReference>
<dbReference type="PROSITE" id="PS51707">
    <property type="entry name" value="CYTH"/>
    <property type="match status" value="1"/>
</dbReference>
<dbReference type="Proteomes" id="UP000184485">
    <property type="component" value="Unassembled WGS sequence"/>
</dbReference>
<feature type="domain" description="CHAD" evidence="2">
    <location>
        <begin position="221"/>
        <end position="496"/>
    </location>
</feature>
<dbReference type="PANTHER" id="PTHR39569">
    <property type="entry name" value="INORGANIC TRIPHOSPHATASE"/>
    <property type="match status" value="1"/>
</dbReference>
<dbReference type="InterPro" id="IPR039013">
    <property type="entry name" value="YgiF"/>
</dbReference>
<dbReference type="GO" id="GO:0050355">
    <property type="term" value="F:inorganic triphosphate phosphatase activity"/>
    <property type="evidence" value="ECO:0007669"/>
    <property type="project" value="InterPro"/>
</dbReference>
<name>A0A1M5NMS6_9HYPH</name>
<dbReference type="SUPFAM" id="SSF55154">
    <property type="entry name" value="CYTH-like phosphatases"/>
    <property type="match status" value="1"/>
</dbReference>
<dbReference type="Pfam" id="PF01928">
    <property type="entry name" value="CYTH"/>
    <property type="match status" value="1"/>
</dbReference>
<evidence type="ECO:0000313" key="4">
    <source>
        <dbReference type="Proteomes" id="UP000184485"/>
    </source>
</evidence>
<dbReference type="Gene3D" id="1.40.20.10">
    <property type="entry name" value="CHAD domain"/>
    <property type="match status" value="1"/>
</dbReference>
<protein>
    <submittedName>
        <fullName evidence="3">Inorganic triphosphatase YgiF, contains CYTH and CHAD domains</fullName>
    </submittedName>
</protein>
<evidence type="ECO:0000259" key="2">
    <source>
        <dbReference type="PROSITE" id="PS51708"/>
    </source>
</evidence>
<dbReference type="AlphaFoldDB" id="A0A1M5NMS6"/>